<feature type="transmembrane region" description="Helical" evidence="1">
    <location>
        <begin position="48"/>
        <end position="73"/>
    </location>
</feature>
<evidence type="ECO:0000313" key="2">
    <source>
        <dbReference type="EMBL" id="ORJ18661.1"/>
    </source>
</evidence>
<organism evidence="2 3">
    <name type="scientific">Rouxiella silvae</name>
    <dbReference type="NCBI Taxonomy" id="1646373"/>
    <lineage>
        <taxon>Bacteria</taxon>
        <taxon>Pseudomonadati</taxon>
        <taxon>Pseudomonadota</taxon>
        <taxon>Gammaproteobacteria</taxon>
        <taxon>Enterobacterales</taxon>
        <taxon>Yersiniaceae</taxon>
        <taxon>Rouxiella</taxon>
    </lineage>
</organism>
<keyword evidence="1" id="KW-1133">Transmembrane helix</keyword>
<accession>A0ABX3TTW7</accession>
<evidence type="ECO:0000313" key="3">
    <source>
        <dbReference type="Proteomes" id="UP000192722"/>
    </source>
</evidence>
<dbReference type="Pfam" id="PF11990">
    <property type="entry name" value="DUF3487"/>
    <property type="match status" value="1"/>
</dbReference>
<evidence type="ECO:0000256" key="1">
    <source>
        <dbReference type="SAM" id="Phobius"/>
    </source>
</evidence>
<dbReference type="NCBIfam" id="TIGR03750">
    <property type="entry name" value="conj_TIGR03750"/>
    <property type="match status" value="1"/>
</dbReference>
<feature type="transmembrane region" description="Helical" evidence="1">
    <location>
        <begin position="21"/>
        <end position="42"/>
    </location>
</feature>
<proteinExistence type="predicted"/>
<dbReference type="EMBL" id="MRWD01000100">
    <property type="protein sequence ID" value="ORJ18661.1"/>
    <property type="molecule type" value="Genomic_DNA"/>
</dbReference>
<keyword evidence="1" id="KW-0472">Membrane</keyword>
<evidence type="ECO:0008006" key="4">
    <source>
        <dbReference type="Google" id="ProtNLM"/>
    </source>
</evidence>
<dbReference type="RefSeq" id="WP_084984578.1">
    <property type="nucleotide sequence ID" value="NZ_CBCSCF010000004.1"/>
</dbReference>
<protein>
    <recommendedName>
        <fullName evidence="4">TIGR03750 family conjugal transfer protein</fullName>
    </recommendedName>
</protein>
<dbReference type="InterPro" id="IPR021877">
    <property type="entry name" value="DUF3487"/>
</dbReference>
<sequence length="126" mass="14284">MKTIRFLPDRLNADPVVFRGFTTPEMGLAGLIGIGIGLIWSFPLITLIGWVIVPTGMLLTPLILIAFCGRWLARLKRGKPENYIWQRLAIKRHQFGLGNLSLITVSQRWSMKRSPKGLKTNPRFGR</sequence>
<keyword evidence="3" id="KW-1185">Reference proteome</keyword>
<reference evidence="2 3" key="1">
    <citation type="journal article" date="2017" name="Int. J. Syst. Evol. Microbiol.">
        <title>Rouxiella badensis sp. nov. and Rouxiella silvae sp. nov. isolated from peat bog soil in Germany and emendation of the genus description.</title>
        <authorList>
            <person name="Le Fleche-Mateos A."/>
            <person name="Kugler J.H."/>
            <person name="Hansen S.H."/>
            <person name="Syldatk C."/>
            <person name="Hausmann R."/>
            <person name="Lomprez F."/>
            <person name="Vandenbogaert M."/>
            <person name="Manuguerra J.C."/>
            <person name="Grimont P.A."/>
        </authorList>
    </citation>
    <scope>NUCLEOTIDE SEQUENCE [LARGE SCALE GENOMIC DNA]</scope>
    <source>
        <strain evidence="2 3">213</strain>
    </source>
</reference>
<dbReference type="Proteomes" id="UP000192722">
    <property type="component" value="Unassembled WGS sequence"/>
</dbReference>
<keyword evidence="1" id="KW-0812">Transmembrane</keyword>
<name>A0ABX3TTW7_9GAMM</name>
<comment type="caution">
    <text evidence="2">The sequence shown here is derived from an EMBL/GenBank/DDBJ whole genome shotgun (WGS) entry which is preliminary data.</text>
</comment>
<gene>
    <name evidence="2" type="ORF">BS639_24080</name>
</gene>